<reference evidence="3" key="1">
    <citation type="journal article" date="2019" name="Int. J. Syst. Evol. Microbiol.">
        <title>The Global Catalogue of Microorganisms (GCM) 10K type strain sequencing project: providing services to taxonomists for standard genome sequencing and annotation.</title>
        <authorList>
            <consortium name="The Broad Institute Genomics Platform"/>
            <consortium name="The Broad Institute Genome Sequencing Center for Infectious Disease"/>
            <person name="Wu L."/>
            <person name="Ma J."/>
        </authorList>
    </citation>
    <scope>NUCLEOTIDE SEQUENCE [LARGE SCALE GENOMIC DNA]</scope>
    <source>
        <strain evidence="3">JCM 9373</strain>
    </source>
</reference>
<sequence length="51" mass="5324">MLKGSGRLGSGGPYGAALRPGPGAVRRRAAGGRDEARAVRLREAPRAVLRR</sequence>
<evidence type="ECO:0000313" key="2">
    <source>
        <dbReference type="EMBL" id="GAA3154363.1"/>
    </source>
</evidence>
<feature type="compositionally biased region" description="Low complexity" evidence="1">
    <location>
        <begin position="15"/>
        <end position="24"/>
    </location>
</feature>
<gene>
    <name evidence="2" type="ORF">GCM10010466_51660</name>
</gene>
<dbReference type="EMBL" id="BAAAUT010000048">
    <property type="protein sequence ID" value="GAA3154363.1"/>
    <property type="molecule type" value="Genomic_DNA"/>
</dbReference>
<keyword evidence="3" id="KW-1185">Reference proteome</keyword>
<protein>
    <submittedName>
        <fullName evidence="2">Uncharacterized protein</fullName>
    </submittedName>
</protein>
<evidence type="ECO:0000313" key="3">
    <source>
        <dbReference type="Proteomes" id="UP001500320"/>
    </source>
</evidence>
<proteinExistence type="predicted"/>
<name>A0ABP6NNW5_9ACTN</name>
<comment type="caution">
    <text evidence="2">The sequence shown here is derived from an EMBL/GenBank/DDBJ whole genome shotgun (WGS) entry which is preliminary data.</text>
</comment>
<feature type="compositionally biased region" description="Gly residues" evidence="1">
    <location>
        <begin position="1"/>
        <end position="14"/>
    </location>
</feature>
<accession>A0ABP6NNW5</accession>
<organism evidence="2 3">
    <name type="scientific">Planomonospora alba</name>
    <dbReference type="NCBI Taxonomy" id="161354"/>
    <lineage>
        <taxon>Bacteria</taxon>
        <taxon>Bacillati</taxon>
        <taxon>Actinomycetota</taxon>
        <taxon>Actinomycetes</taxon>
        <taxon>Streptosporangiales</taxon>
        <taxon>Streptosporangiaceae</taxon>
        <taxon>Planomonospora</taxon>
    </lineage>
</organism>
<feature type="region of interest" description="Disordered" evidence="1">
    <location>
        <begin position="1"/>
        <end position="37"/>
    </location>
</feature>
<evidence type="ECO:0000256" key="1">
    <source>
        <dbReference type="SAM" id="MobiDB-lite"/>
    </source>
</evidence>
<dbReference type="Proteomes" id="UP001500320">
    <property type="component" value="Unassembled WGS sequence"/>
</dbReference>